<reference evidence="2" key="2">
    <citation type="submission" date="2022-01" db="EMBL/GenBank/DDBJ databases">
        <authorList>
            <person name="Zhou L.Y."/>
        </authorList>
    </citation>
    <scope>NUCLEOTIDE SEQUENCE</scope>
    <source>
        <strain evidence="2">TLK-CK17</strain>
    </source>
</reference>
<dbReference type="RefSeq" id="WP_237055004.1">
    <property type="nucleotide sequence ID" value="NZ_JAKJPO010000007.1"/>
</dbReference>
<comment type="caution">
    <text evidence="2">The sequence shown here is derived from an EMBL/GenBank/DDBJ whole genome shotgun (WGS) entry which is preliminary data.</text>
</comment>
<gene>
    <name evidence="2" type="ORF">L3V18_11520</name>
</gene>
<sequence>MSRLVQEQYGIDAGLIVPEARLRDLGIDSMMSADLLIELETAFSITFTDLQLPSDPTVGDVLDLVHRTIDPQSA</sequence>
<dbReference type="Pfam" id="PF00550">
    <property type="entry name" value="PP-binding"/>
    <property type="match status" value="1"/>
</dbReference>
<dbReference type="Proteomes" id="UP001430796">
    <property type="component" value="Unassembled WGS sequence"/>
</dbReference>
<evidence type="ECO:0000313" key="2">
    <source>
        <dbReference type="EMBL" id="MCF7222410.1"/>
    </source>
</evidence>
<keyword evidence="3" id="KW-1185">Reference proteome</keyword>
<name>A0ABS9HW80_9GAMM</name>
<accession>A0ABS9HW80</accession>
<dbReference type="EMBL" id="JAKJPO010000007">
    <property type="protein sequence ID" value="MCF7222410.1"/>
    <property type="molecule type" value="Genomic_DNA"/>
</dbReference>
<dbReference type="SUPFAM" id="SSF47336">
    <property type="entry name" value="ACP-like"/>
    <property type="match status" value="1"/>
</dbReference>
<dbReference type="Gene3D" id="1.10.1200.10">
    <property type="entry name" value="ACP-like"/>
    <property type="match status" value="1"/>
</dbReference>
<dbReference type="InterPro" id="IPR036736">
    <property type="entry name" value="ACP-like_sf"/>
</dbReference>
<reference evidence="2" key="1">
    <citation type="submission" date="2022-01" db="EMBL/GenBank/DDBJ databases">
        <title>Lysobacter chinensis sp. nov., a bacterium isolated from cow dung compost.</title>
        <authorList>
            <person name="Liu Y."/>
        </authorList>
    </citation>
    <scope>NUCLEOTIDE SEQUENCE</scope>
    <source>
        <strain evidence="2">TLK-CK17</strain>
    </source>
</reference>
<evidence type="ECO:0000259" key="1">
    <source>
        <dbReference type="PROSITE" id="PS50075"/>
    </source>
</evidence>
<protein>
    <submittedName>
        <fullName evidence="2">Acyl carrier protein</fullName>
    </submittedName>
</protein>
<proteinExistence type="predicted"/>
<dbReference type="PROSITE" id="PS50075">
    <property type="entry name" value="CARRIER"/>
    <property type="match status" value="1"/>
</dbReference>
<feature type="domain" description="Carrier" evidence="1">
    <location>
        <begin position="1"/>
        <end position="69"/>
    </location>
</feature>
<organism evidence="2 3">
    <name type="scientific">Marilutibacter chinensis</name>
    <dbReference type="NCBI Taxonomy" id="2912247"/>
    <lineage>
        <taxon>Bacteria</taxon>
        <taxon>Pseudomonadati</taxon>
        <taxon>Pseudomonadota</taxon>
        <taxon>Gammaproteobacteria</taxon>
        <taxon>Lysobacterales</taxon>
        <taxon>Lysobacteraceae</taxon>
        <taxon>Marilutibacter</taxon>
    </lineage>
</organism>
<dbReference type="InterPro" id="IPR009081">
    <property type="entry name" value="PP-bd_ACP"/>
</dbReference>
<evidence type="ECO:0000313" key="3">
    <source>
        <dbReference type="Proteomes" id="UP001430796"/>
    </source>
</evidence>